<evidence type="ECO:0000313" key="2">
    <source>
        <dbReference type="EMBL" id="KIO19505.1"/>
    </source>
</evidence>
<dbReference type="HOGENOM" id="CLU_2559976_0_0_1"/>
<evidence type="ECO:0000313" key="3">
    <source>
        <dbReference type="Proteomes" id="UP000054248"/>
    </source>
</evidence>
<dbReference type="Proteomes" id="UP000054248">
    <property type="component" value="Unassembled WGS sequence"/>
</dbReference>
<sequence>MDGKNGHISSYRLLLSPPISERFALGRLIIVEDYREMVDWPMRSHSGERSVGPSRSARDYCPPGHLSHRRRKITPQNNLGSS</sequence>
<evidence type="ECO:0000256" key="1">
    <source>
        <dbReference type="SAM" id="MobiDB-lite"/>
    </source>
</evidence>
<proteinExistence type="predicted"/>
<gene>
    <name evidence="2" type="ORF">M407DRAFT_246148</name>
</gene>
<protein>
    <submittedName>
        <fullName evidence="2">Uncharacterized protein</fullName>
    </submittedName>
</protein>
<dbReference type="EMBL" id="KN823217">
    <property type="protein sequence ID" value="KIO19505.1"/>
    <property type="molecule type" value="Genomic_DNA"/>
</dbReference>
<keyword evidence="3" id="KW-1185">Reference proteome</keyword>
<dbReference type="AlphaFoldDB" id="A0A0C3PWS7"/>
<reference evidence="3" key="2">
    <citation type="submission" date="2015-01" db="EMBL/GenBank/DDBJ databases">
        <title>Evolutionary Origins and Diversification of the Mycorrhizal Mutualists.</title>
        <authorList>
            <consortium name="DOE Joint Genome Institute"/>
            <consortium name="Mycorrhizal Genomics Consortium"/>
            <person name="Kohler A."/>
            <person name="Kuo A."/>
            <person name="Nagy L.G."/>
            <person name="Floudas D."/>
            <person name="Copeland A."/>
            <person name="Barry K.W."/>
            <person name="Cichocki N."/>
            <person name="Veneault-Fourrey C."/>
            <person name="LaButti K."/>
            <person name="Lindquist E.A."/>
            <person name="Lipzen A."/>
            <person name="Lundell T."/>
            <person name="Morin E."/>
            <person name="Murat C."/>
            <person name="Riley R."/>
            <person name="Ohm R."/>
            <person name="Sun H."/>
            <person name="Tunlid A."/>
            <person name="Henrissat B."/>
            <person name="Grigoriev I.V."/>
            <person name="Hibbett D.S."/>
            <person name="Martin F."/>
        </authorList>
    </citation>
    <scope>NUCLEOTIDE SEQUENCE [LARGE SCALE GENOMIC DNA]</scope>
    <source>
        <strain evidence="3">MUT 4182</strain>
    </source>
</reference>
<name>A0A0C3PWS7_9AGAM</name>
<accession>A0A0C3PWS7</accession>
<organism evidence="2 3">
    <name type="scientific">Tulasnella calospora MUT 4182</name>
    <dbReference type="NCBI Taxonomy" id="1051891"/>
    <lineage>
        <taxon>Eukaryota</taxon>
        <taxon>Fungi</taxon>
        <taxon>Dikarya</taxon>
        <taxon>Basidiomycota</taxon>
        <taxon>Agaricomycotina</taxon>
        <taxon>Agaricomycetes</taxon>
        <taxon>Cantharellales</taxon>
        <taxon>Tulasnellaceae</taxon>
        <taxon>Tulasnella</taxon>
    </lineage>
</organism>
<reference evidence="2 3" key="1">
    <citation type="submission" date="2014-04" db="EMBL/GenBank/DDBJ databases">
        <authorList>
            <consortium name="DOE Joint Genome Institute"/>
            <person name="Kuo A."/>
            <person name="Girlanda M."/>
            <person name="Perotto S."/>
            <person name="Kohler A."/>
            <person name="Nagy L.G."/>
            <person name="Floudas D."/>
            <person name="Copeland A."/>
            <person name="Barry K.W."/>
            <person name="Cichocki N."/>
            <person name="Veneault-Fourrey C."/>
            <person name="LaButti K."/>
            <person name="Lindquist E.A."/>
            <person name="Lipzen A."/>
            <person name="Lundell T."/>
            <person name="Morin E."/>
            <person name="Murat C."/>
            <person name="Sun H."/>
            <person name="Tunlid A."/>
            <person name="Henrissat B."/>
            <person name="Grigoriev I.V."/>
            <person name="Hibbett D.S."/>
            <person name="Martin F."/>
            <person name="Nordberg H.P."/>
            <person name="Cantor M.N."/>
            <person name="Hua S.X."/>
        </authorList>
    </citation>
    <scope>NUCLEOTIDE SEQUENCE [LARGE SCALE GENOMIC DNA]</scope>
    <source>
        <strain evidence="2 3">MUT 4182</strain>
    </source>
</reference>
<feature type="region of interest" description="Disordered" evidence="1">
    <location>
        <begin position="42"/>
        <end position="82"/>
    </location>
</feature>